<evidence type="ECO:0000256" key="10">
    <source>
        <dbReference type="ARBA" id="ARBA00023002"/>
    </source>
</evidence>
<accession>A0A1Z1JNE6</accession>
<dbReference type="GO" id="GO:0005789">
    <property type="term" value="C:endoplasmic reticulum membrane"/>
    <property type="evidence" value="ECO:0007669"/>
    <property type="project" value="UniProtKB-SubCell"/>
</dbReference>
<keyword evidence="9" id="KW-0492">Microsome</keyword>
<evidence type="ECO:0000313" key="17">
    <source>
        <dbReference type="EMBL" id="ARW29619.1"/>
    </source>
</evidence>
<name>A0A1Z1JNE6_CORCT</name>
<evidence type="ECO:0000256" key="7">
    <source>
        <dbReference type="ARBA" id="ARBA00022723"/>
    </source>
</evidence>
<dbReference type="AlphaFoldDB" id="A0A1Z1JNE6"/>
<evidence type="ECO:0000256" key="3">
    <source>
        <dbReference type="ARBA" id="ARBA00004174"/>
    </source>
</evidence>
<dbReference type="Gene3D" id="1.10.630.10">
    <property type="entry name" value="Cytochrome P450"/>
    <property type="match status" value="1"/>
</dbReference>
<evidence type="ECO:0000256" key="4">
    <source>
        <dbReference type="ARBA" id="ARBA00004406"/>
    </source>
</evidence>
<keyword evidence="16" id="KW-1133">Transmembrane helix</keyword>
<evidence type="ECO:0000256" key="13">
    <source>
        <dbReference type="ARBA" id="ARBA00023136"/>
    </source>
</evidence>
<keyword evidence="12 15" id="KW-0503">Monooxygenase</keyword>
<keyword evidence="10 15" id="KW-0560">Oxidoreductase</keyword>
<dbReference type="CDD" id="cd20628">
    <property type="entry name" value="CYP4"/>
    <property type="match status" value="1"/>
</dbReference>
<dbReference type="PRINTS" id="PR00385">
    <property type="entry name" value="P450"/>
</dbReference>
<dbReference type="Pfam" id="PF00067">
    <property type="entry name" value="p450"/>
    <property type="match status" value="1"/>
</dbReference>
<dbReference type="InterPro" id="IPR001128">
    <property type="entry name" value="Cyt_P450"/>
</dbReference>
<dbReference type="PRINTS" id="PR00465">
    <property type="entry name" value="EP450IV"/>
</dbReference>
<keyword evidence="11 14" id="KW-0408">Iron</keyword>
<dbReference type="InterPro" id="IPR017972">
    <property type="entry name" value="Cyt_P450_CS"/>
</dbReference>
<dbReference type="PANTHER" id="PTHR24291">
    <property type="entry name" value="CYTOCHROME P450 FAMILY 4"/>
    <property type="match status" value="1"/>
</dbReference>
<keyword evidence="8" id="KW-0256">Endoplasmic reticulum</keyword>
<dbReference type="EMBL" id="KY705393">
    <property type="protein sequence ID" value="ARW29619.1"/>
    <property type="molecule type" value="mRNA"/>
</dbReference>
<keyword evidence="13 16" id="KW-0472">Membrane</keyword>
<evidence type="ECO:0000256" key="5">
    <source>
        <dbReference type="ARBA" id="ARBA00010617"/>
    </source>
</evidence>
<comment type="cofactor">
    <cofactor evidence="1 14">
        <name>heme</name>
        <dbReference type="ChEBI" id="CHEBI:30413"/>
    </cofactor>
</comment>
<dbReference type="InterPro" id="IPR036396">
    <property type="entry name" value="Cyt_P450_sf"/>
</dbReference>
<evidence type="ECO:0000256" key="11">
    <source>
        <dbReference type="ARBA" id="ARBA00023004"/>
    </source>
</evidence>
<dbReference type="GO" id="GO:0020037">
    <property type="term" value="F:heme binding"/>
    <property type="evidence" value="ECO:0007669"/>
    <property type="project" value="InterPro"/>
</dbReference>
<protein>
    <submittedName>
        <fullName evidence="17">P450</fullName>
    </submittedName>
</protein>
<feature type="binding site" description="axial binding residue" evidence="14">
    <location>
        <position position="438"/>
    </location>
    <ligand>
        <name>heme</name>
        <dbReference type="ChEBI" id="CHEBI:30413"/>
    </ligand>
    <ligandPart>
        <name>Fe</name>
        <dbReference type="ChEBI" id="CHEBI:18248"/>
    </ligandPart>
</feature>
<comment type="function">
    <text evidence="2">May be involved in the metabolism of insect hormones and in the breakdown of synthetic insecticides.</text>
</comment>
<dbReference type="GO" id="GO:0005506">
    <property type="term" value="F:iron ion binding"/>
    <property type="evidence" value="ECO:0007669"/>
    <property type="project" value="InterPro"/>
</dbReference>
<proteinExistence type="evidence at transcript level"/>
<keyword evidence="16" id="KW-0812">Transmembrane</keyword>
<evidence type="ECO:0000256" key="16">
    <source>
        <dbReference type="SAM" id="Phobius"/>
    </source>
</evidence>
<dbReference type="SUPFAM" id="SSF48264">
    <property type="entry name" value="Cytochrome P450"/>
    <property type="match status" value="1"/>
</dbReference>
<organism evidence="17">
    <name type="scientific">Corythucha ciliata</name>
    <name type="common">Sycamore lace bug</name>
    <name type="synonym">Tingis ciliata</name>
    <dbReference type="NCBI Taxonomy" id="369451"/>
    <lineage>
        <taxon>Eukaryota</taxon>
        <taxon>Metazoa</taxon>
        <taxon>Ecdysozoa</taxon>
        <taxon>Arthropoda</taxon>
        <taxon>Hexapoda</taxon>
        <taxon>Insecta</taxon>
        <taxon>Pterygota</taxon>
        <taxon>Neoptera</taxon>
        <taxon>Paraneoptera</taxon>
        <taxon>Hemiptera</taxon>
        <taxon>Heteroptera</taxon>
        <taxon>Panheteroptera</taxon>
        <taxon>Cimicomorpha</taxon>
        <taxon>Tingidae</taxon>
        <taxon>Corythucha</taxon>
    </lineage>
</organism>
<keyword evidence="6 14" id="KW-0349">Heme</keyword>
<sequence length="492" mass="56310">MWTDILLAGCVVLLIIIYKSIVYLPPKRTYELMKKLPGPRGLPLIGMGLDLVSVPQEDLFDFLHKLSLLPGRVTAMWVAGVPVVMLWEPEDLEVLLKSKENIKKGNEYRFFRIWLNNGLLVSSGEKWHKRRKLLTPSFHFRILESSAECMNRNARLFVEHIAGMKGEPFDIHNLVNCCTLDILCEAAMGVSLHTMNGENPGYVEAICSFGSATVQRVKNPLYRTDWMFRLFPLGKKIDEHMKYLHGLSEKIIAERKCKKSTYYDGSKQAFLDSLIELQSEDANFTDADIKEEVHTFLTGGQHTLASALGFSIYMFGLHPEIQEVAYKEQRDIFGYSSRDVTAEELPKMKYLEKVIKETLRLFPSVPYMSRKLSQDVILKDETIIPQGANLVMIPFLIHRNPQAFPDPEVFNPERFTSDKSAERHPFSYIPFSAGPKNCIGQKYAMMELKIVLSTLLRSMKIVSLTDRSTLKYIPSIVLEPSKPLIIKFIQRH</sequence>
<comment type="similarity">
    <text evidence="5 15">Belongs to the cytochrome P450 family.</text>
</comment>
<keyword evidence="7 14" id="KW-0479">Metal-binding</keyword>
<comment type="subcellular location">
    <subcellularLocation>
        <location evidence="4">Endoplasmic reticulum membrane</location>
        <topology evidence="4">Peripheral membrane protein</topology>
    </subcellularLocation>
    <subcellularLocation>
        <location evidence="3">Microsome membrane</location>
        <topology evidence="3">Peripheral membrane protein</topology>
    </subcellularLocation>
</comment>
<evidence type="ECO:0000256" key="6">
    <source>
        <dbReference type="ARBA" id="ARBA00022617"/>
    </source>
</evidence>
<dbReference type="GO" id="GO:0016705">
    <property type="term" value="F:oxidoreductase activity, acting on paired donors, with incorporation or reduction of molecular oxygen"/>
    <property type="evidence" value="ECO:0007669"/>
    <property type="project" value="InterPro"/>
</dbReference>
<evidence type="ECO:0000256" key="2">
    <source>
        <dbReference type="ARBA" id="ARBA00003690"/>
    </source>
</evidence>
<dbReference type="GO" id="GO:0004497">
    <property type="term" value="F:monooxygenase activity"/>
    <property type="evidence" value="ECO:0007669"/>
    <property type="project" value="UniProtKB-KW"/>
</dbReference>
<evidence type="ECO:0000256" key="15">
    <source>
        <dbReference type="RuleBase" id="RU000461"/>
    </source>
</evidence>
<evidence type="ECO:0000256" key="14">
    <source>
        <dbReference type="PIRSR" id="PIRSR602403-1"/>
    </source>
</evidence>
<dbReference type="PROSITE" id="PS00086">
    <property type="entry name" value="CYTOCHROME_P450"/>
    <property type="match status" value="1"/>
</dbReference>
<dbReference type="InterPro" id="IPR050196">
    <property type="entry name" value="Cytochrome_P450_Monoox"/>
</dbReference>
<reference evidence="17" key="2">
    <citation type="submission" date="2017-03" db="EMBL/GenBank/DDBJ databases">
        <authorList>
            <person name="Afonso C.L."/>
            <person name="Miller P.J."/>
            <person name="Scott M.A."/>
            <person name="Spackman E."/>
            <person name="Goraichik I."/>
            <person name="Dimitrov K.M."/>
            <person name="Suarez D.L."/>
            <person name="Swayne D.E."/>
        </authorList>
    </citation>
    <scope>NUCLEOTIDE SEQUENCE</scope>
    <source>
        <strain evidence="17">C62170_g1</strain>
    </source>
</reference>
<evidence type="ECO:0000256" key="1">
    <source>
        <dbReference type="ARBA" id="ARBA00001971"/>
    </source>
</evidence>
<reference evidence="17" key="1">
    <citation type="journal article" date="2017" name="Sci. Rep.">
        <title>Understanding the mechanisms of dormancy in an invasive alien Sycamore lace bug, Corythucha ciliata through transcript and metabolite profiling.</title>
        <authorList>
            <person name="Li F.Q."/>
            <person name="Fu N.N."/>
            <person name="Qu C."/>
            <person name="Wang R."/>
            <person name="Xu Y.H."/>
            <person name="Luo C."/>
        </authorList>
    </citation>
    <scope>NUCLEOTIDE SEQUENCE</scope>
    <source>
        <strain evidence="17">C62170_g1</strain>
    </source>
</reference>
<dbReference type="PANTHER" id="PTHR24291:SF189">
    <property type="entry name" value="CYTOCHROME P450 4C3-RELATED"/>
    <property type="match status" value="1"/>
</dbReference>
<evidence type="ECO:0000256" key="9">
    <source>
        <dbReference type="ARBA" id="ARBA00022848"/>
    </source>
</evidence>
<dbReference type="InterPro" id="IPR002403">
    <property type="entry name" value="Cyt_P450_E_grp-IV"/>
</dbReference>
<evidence type="ECO:0000256" key="12">
    <source>
        <dbReference type="ARBA" id="ARBA00023033"/>
    </source>
</evidence>
<feature type="transmembrane region" description="Helical" evidence="16">
    <location>
        <begin position="6"/>
        <end position="25"/>
    </location>
</feature>
<evidence type="ECO:0000256" key="8">
    <source>
        <dbReference type="ARBA" id="ARBA00022824"/>
    </source>
</evidence>